<keyword evidence="3 6" id="KW-0812">Transmembrane</keyword>
<comment type="subcellular location">
    <subcellularLocation>
        <location evidence="1 6">Membrane</location>
        <topology evidence="1 6">Multi-pass membrane protein</topology>
    </subcellularLocation>
</comment>
<feature type="transmembrane region" description="Helical" evidence="6">
    <location>
        <begin position="38"/>
        <end position="57"/>
    </location>
</feature>
<evidence type="ECO:0000256" key="1">
    <source>
        <dbReference type="ARBA" id="ARBA00004141"/>
    </source>
</evidence>
<feature type="domain" description="EamA" evidence="7">
    <location>
        <begin position="10"/>
        <end position="140"/>
    </location>
</feature>
<accession>A0A8S1JBA0</accession>
<keyword evidence="4 6" id="KW-1133">Transmembrane helix</keyword>
<feature type="transmembrane region" description="Helical" evidence="6">
    <location>
        <begin position="223"/>
        <end position="242"/>
    </location>
</feature>
<keyword evidence="5 6" id="KW-0472">Membrane</keyword>
<dbReference type="OrthoDB" id="1728340at2759"/>
<feature type="domain" description="EamA" evidence="7">
    <location>
        <begin position="160"/>
        <end position="291"/>
    </location>
</feature>
<feature type="transmembrane region" description="Helical" evidence="6">
    <location>
        <begin position="94"/>
        <end position="114"/>
    </location>
</feature>
<dbReference type="PANTHER" id="PTHR31218">
    <property type="entry name" value="WAT1-RELATED PROTEIN"/>
    <property type="match status" value="1"/>
</dbReference>
<comment type="similarity">
    <text evidence="2 6">Belongs to the drug/metabolite transporter (DMT) superfamily. Plant drug/metabolite exporter (P-DME) (TC 2.A.7.4) family.</text>
</comment>
<comment type="caution">
    <text evidence="8">The sequence shown here is derived from an EMBL/GenBank/DDBJ whole genome shotgun (WGS) entry which is preliminary data.</text>
</comment>
<dbReference type="InterPro" id="IPR000620">
    <property type="entry name" value="EamA_dom"/>
</dbReference>
<evidence type="ECO:0000256" key="4">
    <source>
        <dbReference type="ARBA" id="ARBA00022989"/>
    </source>
</evidence>
<evidence type="ECO:0000313" key="8">
    <source>
        <dbReference type="EMBL" id="CAD7703401.1"/>
    </source>
</evidence>
<dbReference type="Proteomes" id="UP000708148">
    <property type="component" value="Unassembled WGS sequence"/>
</dbReference>
<dbReference type="Pfam" id="PF00892">
    <property type="entry name" value="EamA"/>
    <property type="match status" value="2"/>
</dbReference>
<name>A0A8S1JBA0_9CHLO</name>
<proteinExistence type="inferred from homology"/>
<dbReference type="EMBL" id="CAJHUC010002211">
    <property type="protein sequence ID" value="CAD7703401.1"/>
    <property type="molecule type" value="Genomic_DNA"/>
</dbReference>
<feature type="transmembrane region" description="Helical" evidence="6">
    <location>
        <begin position="157"/>
        <end position="177"/>
    </location>
</feature>
<dbReference type="InterPro" id="IPR037185">
    <property type="entry name" value="EmrE-like"/>
</dbReference>
<gene>
    <name evidence="8" type="ORF">OSTQU699_LOCUS8758</name>
</gene>
<evidence type="ECO:0000313" key="9">
    <source>
        <dbReference type="Proteomes" id="UP000708148"/>
    </source>
</evidence>
<organism evidence="8 9">
    <name type="scientific">Ostreobium quekettii</name>
    <dbReference type="NCBI Taxonomy" id="121088"/>
    <lineage>
        <taxon>Eukaryota</taxon>
        <taxon>Viridiplantae</taxon>
        <taxon>Chlorophyta</taxon>
        <taxon>core chlorophytes</taxon>
        <taxon>Ulvophyceae</taxon>
        <taxon>TCBD clade</taxon>
        <taxon>Bryopsidales</taxon>
        <taxon>Ostreobineae</taxon>
        <taxon>Ostreobiaceae</taxon>
        <taxon>Ostreobium</taxon>
    </lineage>
</organism>
<dbReference type="AlphaFoldDB" id="A0A8S1JBA0"/>
<dbReference type="SUPFAM" id="SSF103481">
    <property type="entry name" value="Multidrug resistance efflux transporter EmrE"/>
    <property type="match status" value="2"/>
</dbReference>
<keyword evidence="9" id="KW-1185">Reference proteome</keyword>
<sequence length="342" mass="36501">MWLCRMALATVQISFALGAVYFKLVVEHEDARHRLNPVLFAFVREAVAGSVMCLLAYATTGARPKRSDVPTLAVLGALLYCNQLFYILGMEMSGVVVACCMQPVIPVLTAALAVGMGKEEPSVRKLSGIFLASSGAVLMVLGGYGGPEDSVDDRQRALEGNLLLALNVVSMSLYYVLAKPILAVHPPMAVAAWAYALAAFNMGATALASAEKWVLPSDAVGPLMYWTFVCSVFGYATIAWGIKLLPPSQVAAFQCLQPLVGTVLAFSFLGERLTWWDLGAVGVVGGLFLVTSASDGPSSTRLSSPRIPIFSWTPQGKHARHGAPNWLNWLEIPGAGGHEQKS</sequence>
<reference evidence="8" key="1">
    <citation type="submission" date="2020-12" db="EMBL/GenBank/DDBJ databases">
        <authorList>
            <person name="Iha C."/>
        </authorList>
    </citation>
    <scope>NUCLEOTIDE SEQUENCE</scope>
</reference>
<evidence type="ECO:0000256" key="5">
    <source>
        <dbReference type="ARBA" id="ARBA00023136"/>
    </source>
</evidence>
<dbReference type="GO" id="GO:0016020">
    <property type="term" value="C:membrane"/>
    <property type="evidence" value="ECO:0007669"/>
    <property type="project" value="UniProtKB-SubCell"/>
</dbReference>
<evidence type="ECO:0000256" key="2">
    <source>
        <dbReference type="ARBA" id="ARBA00007635"/>
    </source>
</evidence>
<feature type="transmembrane region" description="Helical" evidence="6">
    <location>
        <begin position="189"/>
        <end position="208"/>
    </location>
</feature>
<feature type="transmembrane region" description="Helical" evidence="6">
    <location>
        <begin position="69"/>
        <end position="88"/>
    </location>
</feature>
<protein>
    <recommendedName>
        <fullName evidence="6">WAT1-related protein</fullName>
    </recommendedName>
</protein>
<evidence type="ECO:0000256" key="3">
    <source>
        <dbReference type="ARBA" id="ARBA00022692"/>
    </source>
</evidence>
<dbReference type="InterPro" id="IPR030184">
    <property type="entry name" value="WAT1-related"/>
</dbReference>
<evidence type="ECO:0000259" key="7">
    <source>
        <dbReference type="Pfam" id="PF00892"/>
    </source>
</evidence>
<evidence type="ECO:0000256" key="6">
    <source>
        <dbReference type="RuleBase" id="RU363077"/>
    </source>
</evidence>
<feature type="transmembrane region" description="Helical" evidence="6">
    <location>
        <begin position="126"/>
        <end position="145"/>
    </location>
</feature>
<dbReference type="GO" id="GO:0022857">
    <property type="term" value="F:transmembrane transporter activity"/>
    <property type="evidence" value="ECO:0007669"/>
    <property type="project" value="InterPro"/>
</dbReference>